<dbReference type="eggNOG" id="ENOG502RVSP">
    <property type="taxonomic scope" value="Eukaryota"/>
</dbReference>
<keyword evidence="2" id="KW-0472">Membrane</keyword>
<dbReference type="VEuPathDB" id="FungiDB:RhiirFUN_021773"/>
<dbReference type="EMBL" id="KI275880">
    <property type="protein sequence ID" value="ESA22093.1"/>
    <property type="molecule type" value="Genomic_DNA"/>
</dbReference>
<evidence type="ECO:0000256" key="2">
    <source>
        <dbReference type="SAM" id="Phobius"/>
    </source>
</evidence>
<evidence type="ECO:0000256" key="1">
    <source>
        <dbReference type="SAM" id="MobiDB-lite"/>
    </source>
</evidence>
<organism evidence="3">
    <name type="scientific">Rhizophagus irregularis (strain DAOM 181602 / DAOM 197198 / MUCL 43194)</name>
    <name type="common">Arbuscular mycorrhizal fungus</name>
    <name type="synonym">Glomus intraradices</name>
    <dbReference type="NCBI Taxonomy" id="747089"/>
    <lineage>
        <taxon>Eukaryota</taxon>
        <taxon>Fungi</taxon>
        <taxon>Fungi incertae sedis</taxon>
        <taxon>Mucoromycota</taxon>
        <taxon>Glomeromycotina</taxon>
        <taxon>Glomeromycetes</taxon>
        <taxon>Glomerales</taxon>
        <taxon>Glomeraceae</taxon>
        <taxon>Rhizophagus</taxon>
    </lineage>
</organism>
<dbReference type="AlphaFoldDB" id="U9UU78"/>
<feature type="transmembrane region" description="Helical" evidence="2">
    <location>
        <begin position="121"/>
        <end position="143"/>
    </location>
</feature>
<dbReference type="HOGENOM" id="CLU_014310_1_0_1"/>
<evidence type="ECO:0008006" key="4">
    <source>
        <dbReference type="Google" id="ProtNLM"/>
    </source>
</evidence>
<feature type="region of interest" description="Disordered" evidence="1">
    <location>
        <begin position="1"/>
        <end position="59"/>
    </location>
</feature>
<reference evidence="3" key="1">
    <citation type="submission" date="2013-07" db="EMBL/GenBank/DDBJ databases">
        <title>The genome of an arbuscular mycorrhizal fungus provides insights into the evolution of the oldest plant symbiosis.</title>
        <authorList>
            <consortium name="DOE Joint Genome Institute"/>
            <person name="Tisserant E."/>
            <person name="Malbreil M."/>
            <person name="Kuo A."/>
            <person name="Kohler A."/>
            <person name="Symeonidi A."/>
            <person name="Balestrini R."/>
            <person name="Charron P."/>
            <person name="Duensing N."/>
            <person name="Frei-dit-Frey N."/>
            <person name="Gianinazzi-Pearson V."/>
            <person name="Gilbert B."/>
            <person name="Handa Y."/>
            <person name="Hijri M."/>
            <person name="Kaul R."/>
            <person name="Kawaguchi M."/>
            <person name="Krajinski F."/>
            <person name="Lammers P."/>
            <person name="Lapierre D."/>
            <person name="Masclaux F.G."/>
            <person name="Murat C."/>
            <person name="Morin E."/>
            <person name="Ndikumana S."/>
            <person name="Pagni M."/>
            <person name="Petitpierre D."/>
            <person name="Requena N."/>
            <person name="Rosikiewicz P."/>
            <person name="Riley R."/>
            <person name="Saito K."/>
            <person name="San Clemente H."/>
            <person name="Shapiro H."/>
            <person name="van Tuinen D."/>
            <person name="Becard G."/>
            <person name="Bonfante P."/>
            <person name="Paszkowski U."/>
            <person name="Shachar-Hill Y."/>
            <person name="Young J.P."/>
            <person name="Sanders I.R."/>
            <person name="Henrissat B."/>
            <person name="Rensing S.A."/>
            <person name="Grigoriev I.V."/>
            <person name="Corradi N."/>
            <person name="Roux C."/>
            <person name="Martin F."/>
        </authorList>
    </citation>
    <scope>NUCLEOTIDE SEQUENCE</scope>
    <source>
        <strain evidence="3">DAOM 197198</strain>
    </source>
</reference>
<name>U9UU78_RHIID</name>
<evidence type="ECO:0000313" key="3">
    <source>
        <dbReference type="EMBL" id="ESA22093.1"/>
    </source>
</evidence>
<feature type="compositionally biased region" description="Polar residues" evidence="1">
    <location>
        <begin position="47"/>
        <end position="59"/>
    </location>
</feature>
<accession>U9UU78</accession>
<sequence>MNNMNLRQTRADQQEHHDSDFCLRKPKRSRTKNSSSNISRHTRLDDATTSANTGNSNSDSLDAQEYIQEENIISPQLQLNENFYYDNDDGDNDNIDDFSNFGNTESEFDEQEEYDGNKTKYYFSGSTGPYFTNFTIFLLFLWITKHQIGLEAYKDFANIVKHPEFNPKDVPSSLSTVKKYRDGLPLLPFKGHTVTINNCNAPSTSNPTRQAFIFPLKNILCRILSNPQLHEHMYFGPGIYCENKQEIWHGVLWHKSPLFGTEHIKLNNVYNLGDFILYYDTRTRKMCHGQIILILRVDNSQDTCLKIECILEFNSLPSILKSRQRNVASQNGYLWMTDNTIIISLANVKSKDPPRDLPIFKFFLDIYIGNAYHAIGGIYLQIGNMKQELRRKLKNHFLIGFIPFVATTDEVLQPLISNIQELEHGYELKINNQEVWIAGGLGAGIKNHNAHYGCRNCMIYRDNLHDIAFDIIRNGRYHHKTTLQFATVRNAQSQTERDLLATEFGIRKKPSIFDKVTRDRYLQCPHDAFHCVGGLAREMLQATFQTFSTIGENAFLEIWHNFEFPPTWSRQQNPITHLGSYFFSDCLCLCMIMPFLIYRAISNTAMLNKAFVEHLIKEFSEIGYNDLQQRIMQWAMQIAKIFPNISQLPNFYILRHFVMHAKNFATLINTAVSTKEMIHRIYKGIIPHSNKKNIEMDFVRYDNCLQTLRFLLDGGVDERYNGTAQLNFNMLSKDQCVRALLSSWYILPSKFDLEQDDEISQITCMHENFINVRVQGKYNKYELQAANLEQSLNDDLLAELIHAYQEELGCTEHLATRKIKYFKSISYTIVDKDDQVDVNLRVGDIVDVLEDISSDGINDPKLDCSHYRFQRLTDRTWRRIYAIKWVDHQPNVHFVHQCKIGCYDGEHDETNIFVLTIAIQLKIN</sequence>
<protein>
    <recommendedName>
        <fullName evidence="4">BAH domain-containing protein</fullName>
    </recommendedName>
</protein>
<feature type="compositionally biased region" description="Basic and acidic residues" evidence="1">
    <location>
        <begin position="9"/>
        <end position="23"/>
    </location>
</feature>
<gene>
    <name evidence="3" type="ORF">GLOINDRAFT_91573</name>
</gene>
<keyword evidence="2" id="KW-1133">Transmembrane helix</keyword>
<keyword evidence="2" id="KW-0812">Transmembrane</keyword>
<proteinExistence type="predicted"/>